<keyword evidence="9" id="KW-0325">Glycoprotein</keyword>
<evidence type="ECO:0000256" key="3">
    <source>
        <dbReference type="ARBA" id="ARBA00022729"/>
    </source>
</evidence>
<name>H0XWF8_OTOGA</name>
<dbReference type="InterPro" id="IPR013783">
    <property type="entry name" value="Ig-like_fold"/>
</dbReference>
<dbReference type="GO" id="GO:0007155">
    <property type="term" value="P:cell adhesion"/>
    <property type="evidence" value="ECO:0007669"/>
    <property type="project" value="UniProtKB-KW"/>
</dbReference>
<evidence type="ECO:0000256" key="10">
    <source>
        <dbReference type="ARBA" id="ARBA00023319"/>
    </source>
</evidence>
<dbReference type="InterPro" id="IPR007110">
    <property type="entry name" value="Ig-like_dom"/>
</dbReference>
<evidence type="ECO:0000313" key="16">
    <source>
        <dbReference type="Proteomes" id="UP000005225"/>
    </source>
</evidence>
<dbReference type="FunCoup" id="H0XWF8">
    <property type="interactions" value="285"/>
</dbReference>
<dbReference type="STRING" id="30611.ENSOGAP00000020451"/>
<evidence type="ECO:0000256" key="12">
    <source>
        <dbReference type="SAM" id="Phobius"/>
    </source>
</evidence>
<reference evidence="15" key="2">
    <citation type="submission" date="2025-08" db="UniProtKB">
        <authorList>
            <consortium name="Ensembl"/>
        </authorList>
    </citation>
    <scope>IDENTIFICATION</scope>
</reference>
<dbReference type="EMBL" id="AAQR03184317">
    <property type="status" value="NOT_ANNOTATED_CDS"/>
    <property type="molecule type" value="Genomic_DNA"/>
</dbReference>
<evidence type="ECO:0000256" key="5">
    <source>
        <dbReference type="ARBA" id="ARBA00022889"/>
    </source>
</evidence>
<reference evidence="15" key="3">
    <citation type="submission" date="2025-09" db="UniProtKB">
        <authorList>
            <consortium name="Ensembl"/>
        </authorList>
    </citation>
    <scope>IDENTIFICATION</scope>
</reference>
<evidence type="ECO:0000256" key="1">
    <source>
        <dbReference type="ARBA" id="ARBA00004479"/>
    </source>
</evidence>
<keyword evidence="16" id="KW-1185">Reference proteome</keyword>
<dbReference type="SMART" id="SM00409">
    <property type="entry name" value="IG"/>
    <property type="match status" value="1"/>
</dbReference>
<evidence type="ECO:0000256" key="4">
    <source>
        <dbReference type="ARBA" id="ARBA00022734"/>
    </source>
</evidence>
<organism evidence="15 16">
    <name type="scientific">Otolemur garnettii</name>
    <name type="common">Small-eared galago</name>
    <name type="synonym">Garnett's greater bushbaby</name>
    <dbReference type="NCBI Taxonomy" id="30611"/>
    <lineage>
        <taxon>Eukaryota</taxon>
        <taxon>Metazoa</taxon>
        <taxon>Chordata</taxon>
        <taxon>Craniata</taxon>
        <taxon>Vertebrata</taxon>
        <taxon>Euteleostomi</taxon>
        <taxon>Mammalia</taxon>
        <taxon>Eutheria</taxon>
        <taxon>Euarchontoglires</taxon>
        <taxon>Primates</taxon>
        <taxon>Strepsirrhini</taxon>
        <taxon>Lorisiformes</taxon>
        <taxon>Galagidae</taxon>
        <taxon>Otolemur</taxon>
    </lineage>
</organism>
<dbReference type="PANTHER" id="PTHR12035">
    <property type="entry name" value="SIALIC ACID BINDING IMMUNOGLOBULIN-LIKE LECTIN"/>
    <property type="match status" value="1"/>
</dbReference>
<dbReference type="InterPro" id="IPR003599">
    <property type="entry name" value="Ig_sub"/>
</dbReference>
<dbReference type="GO" id="GO:0033691">
    <property type="term" value="F:sialic acid binding"/>
    <property type="evidence" value="ECO:0007669"/>
    <property type="project" value="TreeGrafter"/>
</dbReference>
<evidence type="ECO:0000256" key="13">
    <source>
        <dbReference type="SAM" id="SignalP"/>
    </source>
</evidence>
<dbReference type="Proteomes" id="UP000005225">
    <property type="component" value="Unassembled WGS sequence"/>
</dbReference>
<keyword evidence="10" id="KW-0393">Immunoglobulin domain</keyword>
<proteinExistence type="inferred from homology"/>
<keyword evidence="8" id="KW-1015">Disulfide bond</keyword>
<evidence type="ECO:0000256" key="8">
    <source>
        <dbReference type="ARBA" id="ARBA00023157"/>
    </source>
</evidence>
<comment type="subcellular location">
    <subcellularLocation>
        <location evidence="1">Membrane</location>
        <topology evidence="1">Single-pass type I membrane protein</topology>
    </subcellularLocation>
</comment>
<feature type="domain" description="Ig-like" evidence="14">
    <location>
        <begin position="145"/>
        <end position="228"/>
    </location>
</feature>
<dbReference type="GO" id="GO:0030246">
    <property type="term" value="F:carbohydrate binding"/>
    <property type="evidence" value="ECO:0007669"/>
    <property type="project" value="UniProtKB-KW"/>
</dbReference>
<feature type="transmembrane region" description="Helical" evidence="12">
    <location>
        <begin position="253"/>
        <end position="279"/>
    </location>
</feature>
<keyword evidence="6 12" id="KW-1133">Transmembrane helix</keyword>
<dbReference type="InterPro" id="IPR036179">
    <property type="entry name" value="Ig-like_dom_sf"/>
</dbReference>
<dbReference type="HOGENOM" id="CLU_024444_0_1_1"/>
<comment type="similarity">
    <text evidence="11">Belongs to the immunoglobulin superfamily. SIGLEC (sialic acid binding Ig-like lectin) family.</text>
</comment>
<protein>
    <recommendedName>
        <fullName evidence="14">Ig-like domain-containing protein</fullName>
    </recommendedName>
</protein>
<dbReference type="FunFam" id="2.60.40.10:FF:000829">
    <property type="entry name" value="Sialic acid-binding Ig-like lectin 8"/>
    <property type="match status" value="1"/>
</dbReference>
<dbReference type="InParanoid" id="H0XWF8"/>
<dbReference type="EMBL" id="AAQR03184318">
    <property type="status" value="NOT_ANNOTATED_CDS"/>
    <property type="molecule type" value="Genomic_DNA"/>
</dbReference>
<dbReference type="eggNOG" id="ENOG502S41V">
    <property type="taxonomic scope" value="Eukaryota"/>
</dbReference>
<accession>H0XWF8</accession>
<dbReference type="SUPFAM" id="SSF48726">
    <property type="entry name" value="Immunoglobulin"/>
    <property type="match status" value="2"/>
</dbReference>
<evidence type="ECO:0000313" key="15">
    <source>
        <dbReference type="Ensembl" id="ENSOGAP00000020451.1"/>
    </source>
</evidence>
<keyword evidence="5" id="KW-0130">Cell adhesion</keyword>
<dbReference type="FunFam" id="2.60.40.10:FF:000912">
    <property type="entry name" value="Myeloid cell surface antigen CD33"/>
    <property type="match status" value="1"/>
</dbReference>
<dbReference type="Gene3D" id="2.60.40.10">
    <property type="entry name" value="Immunoglobulins"/>
    <property type="match status" value="2"/>
</dbReference>
<keyword evidence="4" id="KW-0430">Lectin</keyword>
<reference evidence="16" key="1">
    <citation type="submission" date="2011-03" db="EMBL/GenBank/DDBJ databases">
        <title>Version 3 of the genome sequence of Otolemur garnettii (Bushbaby).</title>
        <authorList>
            <consortium name="The Broad Institute Genome Sequencing Platform"/>
            <person name="Di Palma F."/>
            <person name="Johnson J."/>
            <person name="Lander E.S."/>
            <person name="Lindblad-Toh K."/>
            <person name="Jaffe D.B."/>
            <person name="Gnerre S."/>
            <person name="MacCallum I."/>
            <person name="Przybylski D."/>
            <person name="Ribeiro F.J."/>
            <person name="Burton J.N."/>
            <person name="Walker B.J."/>
            <person name="Sharpe T."/>
            <person name="Hall G."/>
        </authorList>
    </citation>
    <scope>NUCLEOTIDE SEQUENCE [LARGE SCALE GENOMIC DNA]</scope>
</reference>
<dbReference type="PROSITE" id="PS50835">
    <property type="entry name" value="IG_LIKE"/>
    <property type="match status" value="1"/>
</dbReference>
<dbReference type="InterPro" id="IPR013106">
    <property type="entry name" value="Ig_V-set"/>
</dbReference>
<feature type="signal peptide" evidence="13">
    <location>
        <begin position="1"/>
        <end position="16"/>
    </location>
</feature>
<dbReference type="GeneTree" id="ENSGT01150000286907"/>
<dbReference type="Ensembl" id="ENSOGAT00000029288.1">
    <property type="protein sequence ID" value="ENSOGAP00000020451.1"/>
    <property type="gene ID" value="ENSOGAG00000032422.1"/>
</dbReference>
<evidence type="ECO:0000256" key="11">
    <source>
        <dbReference type="ARBA" id="ARBA00038361"/>
    </source>
</evidence>
<keyword evidence="2 12" id="KW-0812">Transmembrane</keyword>
<evidence type="ECO:0000256" key="7">
    <source>
        <dbReference type="ARBA" id="ARBA00023136"/>
    </source>
</evidence>
<dbReference type="OMA" id="FRTEDRN"/>
<evidence type="ECO:0000259" key="14">
    <source>
        <dbReference type="PROSITE" id="PS50835"/>
    </source>
</evidence>
<evidence type="ECO:0000256" key="2">
    <source>
        <dbReference type="ARBA" id="ARBA00022692"/>
    </source>
</evidence>
<sequence length="357" mass="39054">MLPPPPLLLLWAGALALDERLRLEVPVALTVQEGLCISAPCSVFYFQYGWNASTPAYGYWFREGADVYRDAPVATNDPTREVQEETQGRFHLLGDPGRNNCSLSITDARRTDSGSYFFRLERGRIKFSYISPLLSVRVMALTHKPDISIPETLECGHSRNLTCSVPWACEQGSPPIFSWMSAAPISLGPRSTCFSVLTVTPRPQDHSTSLTCQVVLPRAGVTTERTIHLNMSYSGESPSSQLLAGKSGSAAEVALVVIGEVTVKILLLCVCLIFLSIDIQRPRGFRDRRDMTCTVIGPWAAKHQTKSKFHSPADLSSSLGVSSSTGMEEELHYASPSFPGMGPSGGTSCYYPEIRTQ</sequence>
<keyword evidence="3 13" id="KW-0732">Signal</keyword>
<evidence type="ECO:0000256" key="9">
    <source>
        <dbReference type="ARBA" id="ARBA00023180"/>
    </source>
</evidence>
<dbReference type="AlphaFoldDB" id="H0XWF8"/>
<feature type="chain" id="PRO_5003545787" description="Ig-like domain-containing protein" evidence="13">
    <location>
        <begin position="17"/>
        <end position="357"/>
    </location>
</feature>
<dbReference type="Pfam" id="PF07686">
    <property type="entry name" value="V-set"/>
    <property type="match status" value="1"/>
</dbReference>
<dbReference type="GO" id="GO:0005886">
    <property type="term" value="C:plasma membrane"/>
    <property type="evidence" value="ECO:0007669"/>
    <property type="project" value="TreeGrafter"/>
</dbReference>
<dbReference type="PANTHER" id="PTHR12035:SF129">
    <property type="entry name" value="SIALIC ACID-BINDING IG-LIKE LECTIN 6"/>
    <property type="match status" value="1"/>
</dbReference>
<dbReference type="InterPro" id="IPR051036">
    <property type="entry name" value="SIGLEC"/>
</dbReference>
<evidence type="ECO:0000256" key="6">
    <source>
        <dbReference type="ARBA" id="ARBA00022989"/>
    </source>
</evidence>
<keyword evidence="7 12" id="KW-0472">Membrane</keyword>